<dbReference type="Proteomes" id="UP001201163">
    <property type="component" value="Unassembled WGS sequence"/>
</dbReference>
<feature type="compositionally biased region" description="Polar residues" evidence="1">
    <location>
        <begin position="566"/>
        <end position="581"/>
    </location>
</feature>
<feature type="compositionally biased region" description="Polar residues" evidence="1">
    <location>
        <begin position="215"/>
        <end position="228"/>
    </location>
</feature>
<evidence type="ECO:0000313" key="2">
    <source>
        <dbReference type="EMBL" id="KAH8976580.1"/>
    </source>
</evidence>
<comment type="caution">
    <text evidence="2">The sequence shown here is derived from an EMBL/GenBank/DDBJ whole genome shotgun (WGS) entry which is preliminary data.</text>
</comment>
<protein>
    <submittedName>
        <fullName evidence="2">Uncharacterized protein</fullName>
    </submittedName>
</protein>
<feature type="region of interest" description="Disordered" evidence="1">
    <location>
        <begin position="170"/>
        <end position="269"/>
    </location>
</feature>
<dbReference type="AlphaFoldDB" id="A0AAD4L3Y8"/>
<keyword evidence="3" id="KW-1185">Reference proteome</keyword>
<evidence type="ECO:0000256" key="1">
    <source>
        <dbReference type="SAM" id="MobiDB-lite"/>
    </source>
</evidence>
<gene>
    <name evidence="2" type="ORF">EDB92DRAFT_1960642</name>
</gene>
<feature type="compositionally biased region" description="Polar residues" evidence="1">
    <location>
        <begin position="253"/>
        <end position="267"/>
    </location>
</feature>
<sequence>MSVVLTRPPRSPLRPYESRSKLETRPASLLATILPPVRPVNNELTPTAPRTLLTSTVAPSTPCVEEHPTAIPSPLHLLTVGTPEIDTSVLLTSPQYSHTLAESITDEIPSHAPFAHHRRPTPPQNRLACRPVIVPLPMSDLDRILMPHSSVSRTKLLAAVSTTRTGDLQNNLAAEELPPQGSSEATDQAAEEDADEWSLFTPRIPISPPSHIPSLAQTTPTDESSLQPSPKIGDLSNDESKSATTLPLIDSNVRPTTGSALSEQPRTSGHCVVKREREYDTGDEHDHHPCKRPRARRTVPLPRKYVFVHRCPILKILPFDDSTGQSNSHPVFACPIPSAEPSRLSQYSPICTDPCSALLVARDESFRIDDLSPQSFPKALDHAPPPAFAPPPARSIISIPTLDHSPSPSTVHRCLEPPGFYTPTPVALPDRSDVPLTHPAIPSLVLSLPLVPQSVASPPLAALSIDADLLGSTSASILTLSPHFSALSSLLPRSSLSSQSRFLPTMPSPDSPLLLNDTAQPPPFVVEDKGSKRGVKTSQVSVSTSVSTLSNTSSTRLDQHLPLLHQPTTHTPSNSHGIQTKSPRRHIFG</sequence>
<feature type="region of interest" description="Disordered" evidence="1">
    <location>
        <begin position="499"/>
        <end position="589"/>
    </location>
</feature>
<evidence type="ECO:0000313" key="3">
    <source>
        <dbReference type="Proteomes" id="UP001201163"/>
    </source>
</evidence>
<dbReference type="EMBL" id="JAKELL010000551">
    <property type="protein sequence ID" value="KAH8976580.1"/>
    <property type="molecule type" value="Genomic_DNA"/>
</dbReference>
<feature type="compositionally biased region" description="Low complexity" evidence="1">
    <location>
        <begin position="536"/>
        <end position="555"/>
    </location>
</feature>
<feature type="region of interest" description="Disordered" evidence="1">
    <location>
        <begin position="1"/>
        <end position="22"/>
    </location>
</feature>
<reference evidence="2" key="1">
    <citation type="submission" date="2022-01" db="EMBL/GenBank/DDBJ databases">
        <title>Comparative genomics reveals a dynamic genome evolution in the ectomycorrhizal milk-cap (Lactarius) mushrooms.</title>
        <authorList>
            <consortium name="DOE Joint Genome Institute"/>
            <person name="Lebreton A."/>
            <person name="Tang N."/>
            <person name="Kuo A."/>
            <person name="LaButti K."/>
            <person name="Drula E."/>
            <person name="Barry K."/>
            <person name="Clum A."/>
            <person name="Lipzen A."/>
            <person name="Mousain D."/>
            <person name="Ng V."/>
            <person name="Wang R."/>
            <person name="Wang X."/>
            <person name="Dai Y."/>
            <person name="Henrissat B."/>
            <person name="Grigoriev I.V."/>
            <person name="Guerin-Laguette A."/>
            <person name="Yu F."/>
            <person name="Martin F.M."/>
        </authorList>
    </citation>
    <scope>NUCLEOTIDE SEQUENCE</scope>
    <source>
        <strain evidence="2">QP</strain>
    </source>
</reference>
<proteinExistence type="predicted"/>
<organism evidence="2 3">
    <name type="scientific">Lactarius akahatsu</name>
    <dbReference type="NCBI Taxonomy" id="416441"/>
    <lineage>
        <taxon>Eukaryota</taxon>
        <taxon>Fungi</taxon>
        <taxon>Dikarya</taxon>
        <taxon>Basidiomycota</taxon>
        <taxon>Agaricomycotina</taxon>
        <taxon>Agaricomycetes</taxon>
        <taxon>Russulales</taxon>
        <taxon>Russulaceae</taxon>
        <taxon>Lactarius</taxon>
    </lineage>
</organism>
<accession>A0AAD4L3Y8</accession>
<name>A0AAD4L3Y8_9AGAM</name>